<reference evidence="2 3" key="1">
    <citation type="submission" date="2022-06" db="EMBL/GenBank/DDBJ databases">
        <title>Dyella sp. Sa strain:Sa Genome sequencing.</title>
        <authorList>
            <person name="Park S."/>
        </authorList>
    </citation>
    <scope>NUCLEOTIDE SEQUENCE [LARGE SCALE GENOMIC DNA]</scope>
    <source>
        <strain evidence="2 3">Sa</strain>
    </source>
</reference>
<accession>A0ABT1FAE6</accession>
<comment type="caution">
    <text evidence="2">The sequence shown here is derived from an EMBL/GenBank/DDBJ whole genome shotgun (WGS) entry which is preliminary data.</text>
</comment>
<proteinExistence type="predicted"/>
<feature type="domain" description="DUF6671" evidence="1">
    <location>
        <begin position="80"/>
        <end position="287"/>
    </location>
</feature>
<name>A0ABT1FAE6_9GAMM</name>
<dbReference type="InterPro" id="IPR046612">
    <property type="entry name" value="DUF6671"/>
</dbReference>
<evidence type="ECO:0000313" key="2">
    <source>
        <dbReference type="EMBL" id="MCP1372993.1"/>
    </source>
</evidence>
<dbReference type="Proteomes" id="UP001204615">
    <property type="component" value="Unassembled WGS sequence"/>
</dbReference>
<protein>
    <recommendedName>
        <fullName evidence="1">DUF6671 domain-containing protein</fullName>
    </recommendedName>
</protein>
<evidence type="ECO:0000313" key="3">
    <source>
        <dbReference type="Proteomes" id="UP001204615"/>
    </source>
</evidence>
<organism evidence="2 3">
    <name type="scientific">Dyella lutea</name>
    <dbReference type="NCBI Taxonomy" id="2950441"/>
    <lineage>
        <taxon>Bacteria</taxon>
        <taxon>Pseudomonadati</taxon>
        <taxon>Pseudomonadota</taxon>
        <taxon>Gammaproteobacteria</taxon>
        <taxon>Lysobacterales</taxon>
        <taxon>Rhodanobacteraceae</taxon>
        <taxon>Dyella</taxon>
    </lineage>
</organism>
<keyword evidence="3" id="KW-1185">Reference proteome</keyword>
<dbReference type="Pfam" id="PF20376">
    <property type="entry name" value="DUF6671"/>
    <property type="match status" value="1"/>
</dbReference>
<gene>
    <name evidence="2" type="ORF">NC595_02855</name>
</gene>
<dbReference type="EMBL" id="JAMZEK010000001">
    <property type="protein sequence ID" value="MCP1372993.1"/>
    <property type="molecule type" value="Genomic_DNA"/>
</dbReference>
<dbReference type="RefSeq" id="WP_253564763.1">
    <property type="nucleotide sequence ID" value="NZ_JAMZEK010000001.1"/>
</dbReference>
<evidence type="ECO:0000259" key="1">
    <source>
        <dbReference type="Pfam" id="PF20376"/>
    </source>
</evidence>
<sequence>MTEAAHSLRGETAVLATMHGKQRAIAPLLARFLGLRVVVPQDFDTDRFGTFSRDIARTGTPLETARAKIAAGFARVPDARIGLASEGSFGPHPQVPFLAWGSEQVMLVDRASDLELVGRHEAPAAYFVHAQVDNINAALAFAARVGFPRQGVIVMGVVDGQPSPAVALAKDAHDDDTLIAAVRRALATCGAASLETDMRAHRNPPRMRCIRRATVDLLRAWRSPCPACARPGFVVTARLPGRPCGWCGAPTRQVLADERRCAGCCHLERQPRHDGPADPAHCDACNP</sequence>